<proteinExistence type="predicted"/>
<reference evidence="1" key="1">
    <citation type="journal article" date="2020" name="Nature">
        <title>Giant virus diversity and host interactions through global metagenomics.</title>
        <authorList>
            <person name="Schulz F."/>
            <person name="Roux S."/>
            <person name="Paez-Espino D."/>
            <person name="Jungbluth S."/>
            <person name="Walsh D.A."/>
            <person name="Denef V.J."/>
            <person name="McMahon K.D."/>
            <person name="Konstantinidis K.T."/>
            <person name="Eloe-Fadrosh E.A."/>
            <person name="Kyrpides N.C."/>
            <person name="Woyke T."/>
        </authorList>
    </citation>
    <scope>NUCLEOTIDE SEQUENCE</scope>
    <source>
        <strain evidence="1">GVMAG-M-3300027736-24</strain>
    </source>
</reference>
<dbReference type="EMBL" id="MN740417">
    <property type="protein sequence ID" value="QHU05647.1"/>
    <property type="molecule type" value="Genomic_DNA"/>
</dbReference>
<name>A0A6C0JMG4_9ZZZZ</name>
<evidence type="ECO:0000313" key="1">
    <source>
        <dbReference type="EMBL" id="QHU05647.1"/>
    </source>
</evidence>
<organism evidence="1">
    <name type="scientific">viral metagenome</name>
    <dbReference type="NCBI Taxonomy" id="1070528"/>
    <lineage>
        <taxon>unclassified sequences</taxon>
        <taxon>metagenomes</taxon>
        <taxon>organismal metagenomes</taxon>
    </lineage>
</organism>
<sequence length="73" mass="8396">MLDYYSYYPAPSKEVAIEEVVKEILKISSNETLIRETTTEVINKMPSLGSYTGWYMGFKHDAIKSVKDIMEIV</sequence>
<dbReference type="AlphaFoldDB" id="A0A6C0JMG4"/>
<protein>
    <submittedName>
        <fullName evidence="1">Uncharacterized protein</fullName>
    </submittedName>
</protein>
<accession>A0A6C0JMG4</accession>